<name>A0A6P6J2Q8_CARAU</name>
<evidence type="ECO:0000256" key="1">
    <source>
        <dbReference type="ARBA" id="ARBA00022729"/>
    </source>
</evidence>
<keyword evidence="3" id="KW-1015">Disulfide bond</keyword>
<keyword evidence="6" id="KW-0175">Coiled coil</keyword>
<evidence type="ECO:0000259" key="8">
    <source>
        <dbReference type="Pfam" id="PF12308"/>
    </source>
</evidence>
<proteinExistence type="predicted"/>
<keyword evidence="4" id="KW-0325">Glycoprotein</keyword>
<dbReference type="InterPro" id="IPR050605">
    <property type="entry name" value="Olfactomedin-like_domain"/>
</dbReference>
<dbReference type="GO" id="GO:0007165">
    <property type="term" value="P:signal transduction"/>
    <property type="evidence" value="ECO:0007669"/>
    <property type="project" value="TreeGrafter"/>
</dbReference>
<evidence type="ECO:0000256" key="3">
    <source>
        <dbReference type="ARBA" id="ARBA00023157"/>
    </source>
</evidence>
<comment type="subcellular location">
    <subcellularLocation>
        <location evidence="5">Synapse</location>
    </subcellularLocation>
</comment>
<dbReference type="GeneID" id="113039030"/>
<dbReference type="PANTHER" id="PTHR23192">
    <property type="entry name" value="OLFACTOMEDIN-RELATED"/>
    <property type="match status" value="1"/>
</dbReference>
<evidence type="ECO:0000256" key="5">
    <source>
        <dbReference type="ARBA" id="ARBA00034103"/>
    </source>
</evidence>
<dbReference type="PANTHER" id="PTHR23192:SF34">
    <property type="entry name" value="NOELIN"/>
    <property type="match status" value="1"/>
</dbReference>
<feature type="signal peptide" evidence="7">
    <location>
        <begin position="1"/>
        <end position="25"/>
    </location>
</feature>
<dbReference type="RefSeq" id="XP_026052682.1">
    <property type="nucleotide sequence ID" value="XM_026196897.1"/>
</dbReference>
<dbReference type="AlphaFoldDB" id="A0A6P6J2Q8"/>
<dbReference type="GO" id="GO:0005615">
    <property type="term" value="C:extracellular space"/>
    <property type="evidence" value="ECO:0007669"/>
    <property type="project" value="TreeGrafter"/>
</dbReference>
<evidence type="ECO:0000256" key="2">
    <source>
        <dbReference type="ARBA" id="ARBA00023018"/>
    </source>
</evidence>
<dbReference type="Pfam" id="PF12308">
    <property type="entry name" value="Noelin-1"/>
    <property type="match status" value="1"/>
</dbReference>
<reference evidence="10" key="1">
    <citation type="submission" date="2025-08" db="UniProtKB">
        <authorList>
            <consortium name="RefSeq"/>
        </authorList>
    </citation>
    <scope>IDENTIFICATION</scope>
    <source>
        <strain evidence="10">Wakin</strain>
        <tissue evidence="10">Muscle</tissue>
    </source>
</reference>
<organism evidence="9 10">
    <name type="scientific">Carassius auratus</name>
    <name type="common">Goldfish</name>
    <dbReference type="NCBI Taxonomy" id="7957"/>
    <lineage>
        <taxon>Eukaryota</taxon>
        <taxon>Metazoa</taxon>
        <taxon>Chordata</taxon>
        <taxon>Craniata</taxon>
        <taxon>Vertebrata</taxon>
        <taxon>Euteleostomi</taxon>
        <taxon>Actinopterygii</taxon>
        <taxon>Neopterygii</taxon>
        <taxon>Teleostei</taxon>
        <taxon>Ostariophysi</taxon>
        <taxon>Cypriniformes</taxon>
        <taxon>Cyprinidae</taxon>
        <taxon>Cyprininae</taxon>
        <taxon>Carassius</taxon>
    </lineage>
</organism>
<dbReference type="GO" id="GO:0045202">
    <property type="term" value="C:synapse"/>
    <property type="evidence" value="ECO:0007669"/>
    <property type="project" value="UniProtKB-SubCell"/>
</dbReference>
<protein>
    <submittedName>
        <fullName evidence="10">Noelin-like isoform X2</fullName>
    </submittedName>
</protein>
<evidence type="ECO:0000313" key="9">
    <source>
        <dbReference type="Proteomes" id="UP000515129"/>
    </source>
</evidence>
<dbReference type="InterPro" id="IPR022082">
    <property type="entry name" value="Noelin_dom"/>
</dbReference>
<feature type="coiled-coil region" evidence="6">
    <location>
        <begin position="66"/>
        <end position="114"/>
    </location>
</feature>
<keyword evidence="2" id="KW-0770">Synapse</keyword>
<feature type="chain" id="PRO_5027658064" evidence="7">
    <location>
        <begin position="26"/>
        <end position="247"/>
    </location>
</feature>
<keyword evidence="9" id="KW-1185">Reference proteome</keyword>
<evidence type="ECO:0000313" key="10">
    <source>
        <dbReference type="RefSeq" id="XP_026052682.1"/>
    </source>
</evidence>
<gene>
    <name evidence="10" type="primary">LOC113039030</name>
</gene>
<accession>A0A6P6J2Q8</accession>
<dbReference type="Proteomes" id="UP000515129">
    <property type="component" value="Chromosome 21"/>
</dbReference>
<evidence type="ECO:0000256" key="7">
    <source>
        <dbReference type="SAM" id="SignalP"/>
    </source>
</evidence>
<evidence type="ECO:0000256" key="4">
    <source>
        <dbReference type="ARBA" id="ARBA00023180"/>
    </source>
</evidence>
<keyword evidence="1 7" id="KW-0732">Signal</keyword>
<sequence>MQRVNKLLSLIVLVLMGTELTQVLPANPEESWQVYSSAQDSEGRCVCTVVAPQQTMCSRDARTKQLRQLLEKVQNMTQSIQVLDQRTQRDLQYVVKMEDQLRGLETKFRQVEENHKQNIAKQYKAIKAKMAELRPLIPVLEEYKADARLVQQFKEEVQNLTSSLGLLQQEMGAYDYDDLHSRVISLEERLRACMQKLGKTHNKYMFIFLKKVYPRHDSGSTLFEFQVQYKINSICGTMLIIPKFVEC</sequence>
<feature type="domain" description="Noelin" evidence="8">
    <location>
        <begin position="27"/>
        <end position="124"/>
    </location>
</feature>
<evidence type="ECO:0000256" key="6">
    <source>
        <dbReference type="SAM" id="Coils"/>
    </source>
</evidence>